<evidence type="ECO:0000313" key="3">
    <source>
        <dbReference type="Proteomes" id="UP001054945"/>
    </source>
</evidence>
<protein>
    <submittedName>
        <fullName evidence="2">Coiled-coil domain-containing protein 148</fullName>
    </submittedName>
</protein>
<sequence>MKEEKSEVMAEVALTRGVEVLPSINTAAGSPTKTVDPTKGSPKKRKMLRFTGVPRTRVDVSPTRALKPLHNDRINGLAAAKKSTNRILERADHFKSRKRKHSFHENVVDPLWYIREDLKEWVRQHEGLRPLSDAAKVQHYQIKREVKELWAGYKEIAEDLLKEQRELEQQVKKRV</sequence>
<comment type="caution">
    <text evidence="2">The sequence shown here is derived from an EMBL/GenBank/DDBJ whole genome shotgun (WGS) entry which is preliminary data.</text>
</comment>
<organism evidence="2 3">
    <name type="scientific">Caerostris extrusa</name>
    <name type="common">Bark spider</name>
    <name type="synonym">Caerostris bankana</name>
    <dbReference type="NCBI Taxonomy" id="172846"/>
    <lineage>
        <taxon>Eukaryota</taxon>
        <taxon>Metazoa</taxon>
        <taxon>Ecdysozoa</taxon>
        <taxon>Arthropoda</taxon>
        <taxon>Chelicerata</taxon>
        <taxon>Arachnida</taxon>
        <taxon>Araneae</taxon>
        <taxon>Araneomorphae</taxon>
        <taxon>Entelegynae</taxon>
        <taxon>Araneoidea</taxon>
        <taxon>Araneidae</taxon>
        <taxon>Caerostris</taxon>
    </lineage>
</organism>
<dbReference type="EMBL" id="BPLR01007988">
    <property type="protein sequence ID" value="GIY21220.1"/>
    <property type="molecule type" value="Genomic_DNA"/>
</dbReference>
<proteinExistence type="predicted"/>
<dbReference type="Proteomes" id="UP001054945">
    <property type="component" value="Unassembled WGS sequence"/>
</dbReference>
<accession>A0AAV4RIE4</accession>
<reference evidence="2 3" key="1">
    <citation type="submission" date="2021-06" db="EMBL/GenBank/DDBJ databases">
        <title>Caerostris extrusa draft genome.</title>
        <authorList>
            <person name="Kono N."/>
            <person name="Arakawa K."/>
        </authorList>
    </citation>
    <scope>NUCLEOTIDE SEQUENCE [LARGE SCALE GENOMIC DNA]</scope>
</reference>
<feature type="compositionally biased region" description="Polar residues" evidence="1">
    <location>
        <begin position="24"/>
        <end position="35"/>
    </location>
</feature>
<keyword evidence="3" id="KW-1185">Reference proteome</keyword>
<dbReference type="AlphaFoldDB" id="A0AAV4RIE4"/>
<feature type="region of interest" description="Disordered" evidence="1">
    <location>
        <begin position="24"/>
        <end position="45"/>
    </location>
</feature>
<evidence type="ECO:0000313" key="2">
    <source>
        <dbReference type="EMBL" id="GIY21220.1"/>
    </source>
</evidence>
<evidence type="ECO:0000256" key="1">
    <source>
        <dbReference type="SAM" id="MobiDB-lite"/>
    </source>
</evidence>
<gene>
    <name evidence="2" type="primary">CCDC148</name>
    <name evidence="2" type="ORF">CEXT_257331</name>
</gene>
<name>A0AAV4RIE4_CAEEX</name>